<keyword evidence="4" id="KW-0597">Phosphoprotein</keyword>
<proteinExistence type="predicted"/>
<dbReference type="SMART" id="SM00387">
    <property type="entry name" value="HATPase_c"/>
    <property type="match status" value="1"/>
</dbReference>
<evidence type="ECO:0000256" key="3">
    <source>
        <dbReference type="ARBA" id="ARBA00012438"/>
    </source>
</evidence>
<keyword evidence="6 11" id="KW-0418">Kinase</keyword>
<sequence length="604" mass="66087">MRISLRAKILLFTVPPLIALAVATIWIVNRTISTEVHQNIEDELKRASTLFEDLLATRSGHLAVNGMVIVQDPRFFSVLTLPGSPRDPEFRATVAGVANAFNSITETDLFEVFDSRGRSITKTGHEEWAEQALAPFISSALAGSQRAGLLAGSEHNYQVAATPVVAGGRVVGVLLLGDQVGSELAEGLKRTTRSEVTFLTGKVITASTLEHPQERDSILEALRASDPKVATEGMLSEIRGSDHVYVTLIRQLPQSDPTTPQFYALQRSLDVETAFLRSMQSRLVELGALAAFMALLAGLLISERITSPVRRLVRGAEEMERGNYDFPIDVADKDEIGYLASRFQEMRQRLRAYVTSLEEVARLKTEFISVASHELRTPMSVIRGYHELFVGDMLGPVTALQREALEAIGKSVTMLNRIADNATRFAQIEGDRLDLRPTAQPLAGLIRRSMERAQAEATGRKVQVIARSAYEDLIVRVDPARFTEALTNLVTNGIRFTPDGGSVEIKSRIDAENLVIDVADTGIGIPEERQKDLFGRPLMLRNSQNHHSSTTLEFNSAGLGLGLSIAQGIVQMHGGTIEVRSVEGSGSVFTIRLPMADVAERRAA</sequence>
<keyword evidence="5" id="KW-0808">Transferase</keyword>
<keyword evidence="8" id="KW-0472">Membrane</keyword>
<dbReference type="SMART" id="SM00388">
    <property type="entry name" value="HisKA"/>
    <property type="match status" value="1"/>
</dbReference>
<evidence type="ECO:0000313" key="11">
    <source>
        <dbReference type="EMBL" id="TMQ65902.1"/>
    </source>
</evidence>
<dbReference type="CDD" id="cd00082">
    <property type="entry name" value="HisKA"/>
    <property type="match status" value="1"/>
</dbReference>
<accession>A0A538TQK0</accession>
<dbReference type="EC" id="2.7.13.3" evidence="3"/>
<evidence type="ECO:0000256" key="2">
    <source>
        <dbReference type="ARBA" id="ARBA00004370"/>
    </source>
</evidence>
<dbReference type="Proteomes" id="UP000317691">
    <property type="component" value="Unassembled WGS sequence"/>
</dbReference>
<evidence type="ECO:0000256" key="8">
    <source>
        <dbReference type="SAM" id="Phobius"/>
    </source>
</evidence>
<evidence type="ECO:0000256" key="1">
    <source>
        <dbReference type="ARBA" id="ARBA00000085"/>
    </source>
</evidence>
<dbReference type="GO" id="GO:0000155">
    <property type="term" value="F:phosphorelay sensor kinase activity"/>
    <property type="evidence" value="ECO:0007669"/>
    <property type="project" value="InterPro"/>
</dbReference>
<dbReference type="Pfam" id="PF00672">
    <property type="entry name" value="HAMP"/>
    <property type="match status" value="1"/>
</dbReference>
<evidence type="ECO:0000259" key="9">
    <source>
        <dbReference type="PROSITE" id="PS50109"/>
    </source>
</evidence>
<dbReference type="SMART" id="SM00304">
    <property type="entry name" value="HAMP"/>
    <property type="match status" value="1"/>
</dbReference>
<comment type="catalytic activity">
    <reaction evidence="1">
        <text>ATP + protein L-histidine = ADP + protein N-phospho-L-histidine.</text>
        <dbReference type="EC" id="2.7.13.3"/>
    </reaction>
</comment>
<dbReference type="PROSITE" id="PS50109">
    <property type="entry name" value="HIS_KIN"/>
    <property type="match status" value="1"/>
</dbReference>
<evidence type="ECO:0000256" key="5">
    <source>
        <dbReference type="ARBA" id="ARBA00022679"/>
    </source>
</evidence>
<feature type="domain" description="HAMP" evidence="10">
    <location>
        <begin position="303"/>
        <end position="355"/>
    </location>
</feature>
<feature type="domain" description="Histidine kinase" evidence="9">
    <location>
        <begin position="370"/>
        <end position="597"/>
    </location>
</feature>
<dbReference type="CDD" id="cd00075">
    <property type="entry name" value="HATPase"/>
    <property type="match status" value="1"/>
</dbReference>
<dbReference type="Pfam" id="PF02518">
    <property type="entry name" value="HATPase_c"/>
    <property type="match status" value="1"/>
</dbReference>
<dbReference type="SUPFAM" id="SSF55874">
    <property type="entry name" value="ATPase domain of HSP90 chaperone/DNA topoisomerase II/histidine kinase"/>
    <property type="match status" value="1"/>
</dbReference>
<name>A0A538TQK0_UNCEI</name>
<gene>
    <name evidence="11" type="ORF">E6K79_03270</name>
</gene>
<comment type="subcellular location">
    <subcellularLocation>
        <location evidence="2">Membrane</location>
    </subcellularLocation>
</comment>
<dbReference type="InterPro" id="IPR003660">
    <property type="entry name" value="HAMP_dom"/>
</dbReference>
<evidence type="ECO:0000256" key="4">
    <source>
        <dbReference type="ARBA" id="ARBA00022553"/>
    </source>
</evidence>
<keyword evidence="7" id="KW-0902">Two-component regulatory system</keyword>
<dbReference type="InterPro" id="IPR004358">
    <property type="entry name" value="Sig_transdc_His_kin-like_C"/>
</dbReference>
<dbReference type="PANTHER" id="PTHR43711:SF1">
    <property type="entry name" value="HISTIDINE KINASE 1"/>
    <property type="match status" value="1"/>
</dbReference>
<dbReference type="Gene3D" id="1.10.287.130">
    <property type="match status" value="1"/>
</dbReference>
<dbReference type="AlphaFoldDB" id="A0A538TQK0"/>
<dbReference type="CDD" id="cd06225">
    <property type="entry name" value="HAMP"/>
    <property type="match status" value="1"/>
</dbReference>
<evidence type="ECO:0000313" key="12">
    <source>
        <dbReference type="Proteomes" id="UP000317691"/>
    </source>
</evidence>
<evidence type="ECO:0000256" key="6">
    <source>
        <dbReference type="ARBA" id="ARBA00022777"/>
    </source>
</evidence>
<dbReference type="InterPro" id="IPR036097">
    <property type="entry name" value="HisK_dim/P_sf"/>
</dbReference>
<protein>
    <recommendedName>
        <fullName evidence="3">histidine kinase</fullName>
        <ecNumber evidence="3">2.7.13.3</ecNumber>
    </recommendedName>
</protein>
<dbReference type="Gene3D" id="3.30.565.10">
    <property type="entry name" value="Histidine kinase-like ATPase, C-terminal domain"/>
    <property type="match status" value="1"/>
</dbReference>
<dbReference type="Gene3D" id="6.10.340.10">
    <property type="match status" value="1"/>
</dbReference>
<evidence type="ECO:0000259" key="10">
    <source>
        <dbReference type="PROSITE" id="PS50885"/>
    </source>
</evidence>
<keyword evidence="8" id="KW-1133">Transmembrane helix</keyword>
<dbReference type="PROSITE" id="PS50885">
    <property type="entry name" value="HAMP"/>
    <property type="match status" value="1"/>
</dbReference>
<dbReference type="InterPro" id="IPR003661">
    <property type="entry name" value="HisK_dim/P_dom"/>
</dbReference>
<reference evidence="11 12" key="1">
    <citation type="journal article" date="2019" name="Nat. Microbiol.">
        <title>Mediterranean grassland soil C-N compound turnover is dependent on rainfall and depth, and is mediated by genomically divergent microorganisms.</title>
        <authorList>
            <person name="Diamond S."/>
            <person name="Andeer P.F."/>
            <person name="Li Z."/>
            <person name="Crits-Christoph A."/>
            <person name="Burstein D."/>
            <person name="Anantharaman K."/>
            <person name="Lane K.R."/>
            <person name="Thomas B.C."/>
            <person name="Pan C."/>
            <person name="Northen T.R."/>
            <person name="Banfield J.F."/>
        </authorList>
    </citation>
    <scope>NUCLEOTIDE SEQUENCE [LARGE SCALE GENOMIC DNA]</scope>
    <source>
        <strain evidence="11">WS_9</strain>
    </source>
</reference>
<feature type="transmembrane region" description="Helical" evidence="8">
    <location>
        <begin position="9"/>
        <end position="28"/>
    </location>
</feature>
<dbReference type="PRINTS" id="PR00344">
    <property type="entry name" value="BCTRLSENSOR"/>
</dbReference>
<dbReference type="Pfam" id="PF00512">
    <property type="entry name" value="HisKA"/>
    <property type="match status" value="1"/>
</dbReference>
<dbReference type="GO" id="GO:0016020">
    <property type="term" value="C:membrane"/>
    <property type="evidence" value="ECO:0007669"/>
    <property type="project" value="UniProtKB-SubCell"/>
</dbReference>
<dbReference type="InterPro" id="IPR003594">
    <property type="entry name" value="HATPase_dom"/>
</dbReference>
<organism evidence="11 12">
    <name type="scientific">Eiseniibacteriota bacterium</name>
    <dbReference type="NCBI Taxonomy" id="2212470"/>
    <lineage>
        <taxon>Bacteria</taxon>
        <taxon>Candidatus Eiseniibacteriota</taxon>
    </lineage>
</organism>
<dbReference type="InterPro" id="IPR050736">
    <property type="entry name" value="Sensor_HK_Regulatory"/>
</dbReference>
<dbReference type="SUPFAM" id="SSF158472">
    <property type="entry name" value="HAMP domain-like"/>
    <property type="match status" value="1"/>
</dbReference>
<keyword evidence="8" id="KW-0812">Transmembrane</keyword>
<comment type="caution">
    <text evidence="11">The sequence shown here is derived from an EMBL/GenBank/DDBJ whole genome shotgun (WGS) entry which is preliminary data.</text>
</comment>
<dbReference type="EMBL" id="VBOZ01000010">
    <property type="protein sequence ID" value="TMQ65902.1"/>
    <property type="molecule type" value="Genomic_DNA"/>
</dbReference>
<dbReference type="InterPro" id="IPR005467">
    <property type="entry name" value="His_kinase_dom"/>
</dbReference>
<dbReference type="InterPro" id="IPR036890">
    <property type="entry name" value="HATPase_C_sf"/>
</dbReference>
<evidence type="ECO:0000256" key="7">
    <source>
        <dbReference type="ARBA" id="ARBA00023012"/>
    </source>
</evidence>
<dbReference type="SUPFAM" id="SSF47384">
    <property type="entry name" value="Homodimeric domain of signal transducing histidine kinase"/>
    <property type="match status" value="1"/>
</dbReference>
<dbReference type="PANTHER" id="PTHR43711">
    <property type="entry name" value="TWO-COMPONENT HISTIDINE KINASE"/>
    <property type="match status" value="1"/>
</dbReference>